<dbReference type="InterPro" id="IPR004413">
    <property type="entry name" value="GatB"/>
</dbReference>
<dbReference type="GO" id="GO:0070681">
    <property type="term" value="P:glutaminyl-tRNAGln biosynthesis via transamidation"/>
    <property type="evidence" value="ECO:0007669"/>
    <property type="project" value="TreeGrafter"/>
</dbReference>
<reference evidence="12" key="2">
    <citation type="journal article" date="2023" name="Biology">
        <title>Prokaryotic Life Associated with Coal-Fire Gas Vents Revealed by Metagenomics.</title>
        <authorList>
            <person name="Kadnikov V.V."/>
            <person name="Mardanov A.V."/>
            <person name="Beletsky A.V."/>
            <person name="Karnachuk O.V."/>
            <person name="Ravin N.V."/>
        </authorList>
    </citation>
    <scope>NUCLEOTIDE SEQUENCE</scope>
    <source>
        <strain evidence="12">Bu02</strain>
    </source>
</reference>
<comment type="function">
    <text evidence="7 10">Allows the formation of correctly charged Asn-tRNA(Asn) or Gln-tRNA(Gln) through the transamidation of misacylated Asp-tRNA(Asn) or Glu-tRNA(Gln) in organisms which lack either or both of asparaginyl-tRNA or glutaminyl-tRNA synthetases. The reaction takes place in the presence of glutamine and ATP through an activated phospho-Asp-tRNA(Asn) or phospho-Glu-tRNA(Gln).</text>
</comment>
<dbReference type="InterPro" id="IPR042114">
    <property type="entry name" value="GatB_C_1"/>
</dbReference>
<comment type="similarity">
    <text evidence="1 10">Belongs to the GatB/GatE family. GatB subfamily.</text>
</comment>
<evidence type="ECO:0000256" key="1">
    <source>
        <dbReference type="ARBA" id="ARBA00005306"/>
    </source>
</evidence>
<comment type="subunit">
    <text evidence="2 10">Heterotrimer of A, B and C subunits.</text>
</comment>
<dbReference type="FunFam" id="1.10.150.380:FF:000001">
    <property type="entry name" value="Aspartyl/glutamyl-tRNA(Asn/Gln) amidotransferase subunit B"/>
    <property type="match status" value="1"/>
</dbReference>
<dbReference type="InterPro" id="IPR023168">
    <property type="entry name" value="GatB_Yqey_C_2"/>
</dbReference>
<feature type="domain" description="Asn/Gln amidotransferase" evidence="11">
    <location>
        <begin position="325"/>
        <end position="472"/>
    </location>
</feature>
<dbReference type="Gene3D" id="1.10.150.380">
    <property type="entry name" value="GatB domain, N-terminal subdomain"/>
    <property type="match status" value="1"/>
</dbReference>
<dbReference type="InterPro" id="IPR014746">
    <property type="entry name" value="Gln_synth/guanido_kin_cat_dom"/>
</dbReference>
<evidence type="ECO:0000256" key="3">
    <source>
        <dbReference type="ARBA" id="ARBA00022598"/>
    </source>
</evidence>
<keyword evidence="5 10" id="KW-0067">ATP-binding</keyword>
<evidence type="ECO:0000256" key="9">
    <source>
        <dbReference type="ARBA" id="ARBA00047913"/>
    </source>
</evidence>
<dbReference type="SMART" id="SM00845">
    <property type="entry name" value="GatB_Yqey"/>
    <property type="match status" value="1"/>
</dbReference>
<evidence type="ECO:0000256" key="10">
    <source>
        <dbReference type="HAMAP-Rule" id="MF_00121"/>
    </source>
</evidence>
<dbReference type="AlphaFoldDB" id="A0AAT9LHE9"/>
<dbReference type="Gene3D" id="1.10.10.410">
    <property type="match status" value="1"/>
</dbReference>
<dbReference type="EC" id="6.3.5.-" evidence="10"/>
<dbReference type="EMBL" id="CP062796">
    <property type="protein sequence ID" value="QUL99652.1"/>
    <property type="molecule type" value="Genomic_DNA"/>
</dbReference>
<dbReference type="FunFam" id="1.10.10.410:FF:000001">
    <property type="entry name" value="Aspartyl/glutamyl-tRNA(Asn/Gln) amidotransferase subunit B"/>
    <property type="match status" value="1"/>
</dbReference>
<dbReference type="GO" id="GO:0050567">
    <property type="term" value="F:glutaminyl-tRNA synthase (glutamine-hydrolyzing) activity"/>
    <property type="evidence" value="ECO:0007669"/>
    <property type="project" value="UniProtKB-UniRule"/>
</dbReference>
<dbReference type="SUPFAM" id="SSF55931">
    <property type="entry name" value="Glutamine synthetase/guanido kinase"/>
    <property type="match status" value="1"/>
</dbReference>
<dbReference type="KEGG" id="fcz:IMF26_08140"/>
<dbReference type="NCBIfam" id="TIGR00133">
    <property type="entry name" value="gatB"/>
    <property type="match status" value="1"/>
</dbReference>
<dbReference type="PANTHER" id="PTHR11659:SF0">
    <property type="entry name" value="GLUTAMYL-TRNA(GLN) AMIDOTRANSFERASE SUBUNIT B, MITOCHONDRIAL"/>
    <property type="match status" value="1"/>
</dbReference>
<evidence type="ECO:0000256" key="7">
    <source>
        <dbReference type="ARBA" id="ARBA00024799"/>
    </source>
</evidence>
<gene>
    <name evidence="10 12" type="primary">gatB</name>
    <name evidence="12" type="ORF">IMF26_08140</name>
</gene>
<dbReference type="PROSITE" id="PS01234">
    <property type="entry name" value="GATB"/>
    <property type="match status" value="1"/>
</dbReference>
<comment type="catalytic activity">
    <reaction evidence="9 10">
        <text>L-glutamyl-tRNA(Gln) + L-glutamine + ATP + H2O = L-glutaminyl-tRNA(Gln) + L-glutamate + ADP + phosphate + H(+)</text>
        <dbReference type="Rhea" id="RHEA:17521"/>
        <dbReference type="Rhea" id="RHEA-COMP:9681"/>
        <dbReference type="Rhea" id="RHEA-COMP:9684"/>
        <dbReference type="ChEBI" id="CHEBI:15377"/>
        <dbReference type="ChEBI" id="CHEBI:15378"/>
        <dbReference type="ChEBI" id="CHEBI:29985"/>
        <dbReference type="ChEBI" id="CHEBI:30616"/>
        <dbReference type="ChEBI" id="CHEBI:43474"/>
        <dbReference type="ChEBI" id="CHEBI:58359"/>
        <dbReference type="ChEBI" id="CHEBI:78520"/>
        <dbReference type="ChEBI" id="CHEBI:78521"/>
        <dbReference type="ChEBI" id="CHEBI:456216"/>
    </reaction>
</comment>
<evidence type="ECO:0000256" key="6">
    <source>
        <dbReference type="ARBA" id="ARBA00022917"/>
    </source>
</evidence>
<dbReference type="GO" id="GO:0005524">
    <property type="term" value="F:ATP binding"/>
    <property type="evidence" value="ECO:0007669"/>
    <property type="project" value="UniProtKB-KW"/>
</dbReference>
<sequence length="474" mass="53291">MMIGLEVHVELLTRTKMFCRCSTRFGDPPNTNVCPVCLGLPGSLPRPNREAVRLAVRAALALNCQVNLSSRFDRKNYFYPDLPKGYQISQYDEPLATGGYIEIEEPRKRIRIRRLHIEEDAGKSMHAGDDITAASYSLVDFNRSGVPLIEIVSEPDMRSPEEARQYLEKLQRILQFARVSDVKMEEGSMRVDCNVSVRPKGSDVPGVPCELKNLSSFRAVVKALSYEFERQVGLLEKGEKVVRETRHWDESKEVTAVLRAKETSEDYRYFPDPDLPRLELSPEFVDEVRNSMPELPDQIVSRYVENMGLPRYDANVLTSSPALAEFFDKCVELGAEPKTASNWIMGDLLGYMKAKGIPYEKIPLEPRSLVEMLVLIKDGVISGKIAKDILVKMIETGKDPRTIVKEEGLEQISDEESLARVVEQVIANNPSVVEEIKAGKEKAIAFLVGQVMKMTKGKANPAKVNIILKDKLTS</sequence>
<keyword evidence="4 10" id="KW-0547">Nucleotide-binding</keyword>
<dbReference type="GO" id="GO:0006412">
    <property type="term" value="P:translation"/>
    <property type="evidence" value="ECO:0007669"/>
    <property type="project" value="UniProtKB-UniRule"/>
</dbReference>
<evidence type="ECO:0000256" key="5">
    <source>
        <dbReference type="ARBA" id="ARBA00022840"/>
    </source>
</evidence>
<dbReference type="InterPro" id="IPR018027">
    <property type="entry name" value="Asn/Gln_amidotransferase"/>
</dbReference>
<proteinExistence type="inferred from homology"/>
<dbReference type="InterPro" id="IPR003789">
    <property type="entry name" value="Asn/Gln_tRNA_amidoTrase-B-like"/>
</dbReference>
<dbReference type="SUPFAM" id="SSF89095">
    <property type="entry name" value="GatB/YqeY motif"/>
    <property type="match status" value="1"/>
</dbReference>
<evidence type="ECO:0000256" key="2">
    <source>
        <dbReference type="ARBA" id="ARBA00011123"/>
    </source>
</evidence>
<keyword evidence="3 10" id="KW-0436">Ligase</keyword>
<accession>A0AAT9LHE9</accession>
<dbReference type="NCBIfam" id="NF004014">
    <property type="entry name" value="PRK05477.1-4"/>
    <property type="match status" value="1"/>
</dbReference>
<dbReference type="PANTHER" id="PTHR11659">
    <property type="entry name" value="GLUTAMYL-TRNA GLN AMIDOTRANSFERASE SUBUNIT B MITOCHONDRIAL AND PROKARYOTIC PET112-RELATED"/>
    <property type="match status" value="1"/>
</dbReference>
<dbReference type="InterPro" id="IPR017958">
    <property type="entry name" value="Gln-tRNA_amidoTrfase_suB_CS"/>
</dbReference>
<comment type="catalytic activity">
    <reaction evidence="8 10">
        <text>L-aspartyl-tRNA(Asn) + L-glutamine + ATP + H2O = L-asparaginyl-tRNA(Asn) + L-glutamate + ADP + phosphate + 2 H(+)</text>
        <dbReference type="Rhea" id="RHEA:14513"/>
        <dbReference type="Rhea" id="RHEA-COMP:9674"/>
        <dbReference type="Rhea" id="RHEA-COMP:9677"/>
        <dbReference type="ChEBI" id="CHEBI:15377"/>
        <dbReference type="ChEBI" id="CHEBI:15378"/>
        <dbReference type="ChEBI" id="CHEBI:29985"/>
        <dbReference type="ChEBI" id="CHEBI:30616"/>
        <dbReference type="ChEBI" id="CHEBI:43474"/>
        <dbReference type="ChEBI" id="CHEBI:58359"/>
        <dbReference type="ChEBI" id="CHEBI:78515"/>
        <dbReference type="ChEBI" id="CHEBI:78516"/>
        <dbReference type="ChEBI" id="CHEBI:456216"/>
    </reaction>
</comment>
<name>A0AAT9LHE9_9FIRM</name>
<dbReference type="InterPro" id="IPR006075">
    <property type="entry name" value="Asn/Gln-tRNA_Trfase_suB/E_cat"/>
</dbReference>
<dbReference type="InterPro" id="IPR017959">
    <property type="entry name" value="Asn/Gln-tRNA_amidoTrfase_suB/E"/>
</dbReference>
<protein>
    <recommendedName>
        <fullName evidence="10">Aspartyl/glutamyl-tRNA(Asn/Gln) amidotransferase subunit B</fullName>
        <shortName evidence="10">Asp/Glu-ADT subunit B</shortName>
        <ecNumber evidence="10">6.3.5.-</ecNumber>
    </recommendedName>
</protein>
<keyword evidence="6 10" id="KW-0648">Protein biosynthesis</keyword>
<reference evidence="12" key="1">
    <citation type="submission" date="2020-10" db="EMBL/GenBank/DDBJ databases">
        <authorList>
            <person name="Kadnikov V."/>
            <person name="Beletsky A.V."/>
            <person name="Mardanov A.V."/>
            <person name="Karnachuk O.V."/>
            <person name="Ravin N.V."/>
        </authorList>
    </citation>
    <scope>NUCLEOTIDE SEQUENCE</scope>
    <source>
        <strain evidence="12">Bu02</strain>
    </source>
</reference>
<dbReference type="NCBIfam" id="NF004012">
    <property type="entry name" value="PRK05477.1-2"/>
    <property type="match status" value="1"/>
</dbReference>
<evidence type="ECO:0000313" key="12">
    <source>
        <dbReference type="EMBL" id="QUL99652.1"/>
    </source>
</evidence>
<evidence type="ECO:0000259" key="11">
    <source>
        <dbReference type="SMART" id="SM00845"/>
    </source>
</evidence>
<evidence type="ECO:0000256" key="4">
    <source>
        <dbReference type="ARBA" id="ARBA00022741"/>
    </source>
</evidence>
<dbReference type="Pfam" id="PF02934">
    <property type="entry name" value="GatB_N"/>
    <property type="match status" value="1"/>
</dbReference>
<organism evidence="12">
    <name type="scientific">Candidatus Fermentithermobacillus carboniphilus</name>
    <dbReference type="NCBI Taxonomy" id="3085328"/>
    <lineage>
        <taxon>Bacteria</taxon>
        <taxon>Bacillati</taxon>
        <taxon>Bacillota</taxon>
        <taxon>Candidatus Fermentithermobacillia</taxon>
        <taxon>Candidatus Fermentithermobacillales</taxon>
        <taxon>Candidatus Fermentithermobacillaceae</taxon>
        <taxon>Candidatus Fermentithermobacillus</taxon>
    </lineage>
</organism>
<dbReference type="Pfam" id="PF02637">
    <property type="entry name" value="GatB_Yqey"/>
    <property type="match status" value="1"/>
</dbReference>
<dbReference type="HAMAP" id="MF_00121">
    <property type="entry name" value="GatB"/>
    <property type="match status" value="1"/>
</dbReference>
<evidence type="ECO:0000256" key="8">
    <source>
        <dbReference type="ARBA" id="ARBA00047380"/>
    </source>
</evidence>